<dbReference type="FunFam" id="2.30.29.30:FF:000024">
    <property type="entry name" value="Spectrin beta chain"/>
    <property type="match status" value="1"/>
</dbReference>
<proteinExistence type="inferred from homology"/>
<feature type="compositionally biased region" description="Basic and acidic residues" evidence="11">
    <location>
        <begin position="2254"/>
        <end position="2269"/>
    </location>
</feature>
<keyword evidence="3 9" id="KW-0117">Actin capping</keyword>
<evidence type="ECO:0000259" key="13">
    <source>
        <dbReference type="PROSITE" id="PS50021"/>
    </source>
</evidence>
<feature type="domain" description="Calponin-homology (CH)" evidence="13">
    <location>
        <begin position="1"/>
        <end position="72"/>
    </location>
</feature>
<dbReference type="Gene3D" id="1.20.58.60">
    <property type="match status" value="12"/>
</dbReference>
<dbReference type="FunFam" id="1.10.418.10:FF:000089">
    <property type="entry name" value="Spectrin beta chain"/>
    <property type="match status" value="1"/>
</dbReference>
<dbReference type="Ensembl" id="ENSAOWT00000019291.1">
    <property type="protein sequence ID" value="ENSAOWP00000016989.1"/>
    <property type="gene ID" value="ENSAOWG00000011610.1"/>
</dbReference>
<evidence type="ECO:0000256" key="4">
    <source>
        <dbReference type="ARBA" id="ARBA00022490"/>
    </source>
</evidence>
<feature type="domain" description="PH" evidence="12">
    <location>
        <begin position="2110"/>
        <end position="2220"/>
    </location>
</feature>
<dbReference type="GO" id="GO:0008091">
    <property type="term" value="C:spectrin"/>
    <property type="evidence" value="ECO:0007669"/>
    <property type="project" value="InterPro"/>
</dbReference>
<dbReference type="GO" id="GO:0005200">
    <property type="term" value="F:structural constituent of cytoskeleton"/>
    <property type="evidence" value="ECO:0007669"/>
    <property type="project" value="UniProtKB-UniRule"/>
</dbReference>
<dbReference type="PIRSF" id="PIRSF002297">
    <property type="entry name" value="Spectrin_beta_subunit"/>
    <property type="match status" value="1"/>
</dbReference>
<dbReference type="FunFam" id="1.10.418.10:FF:000003">
    <property type="entry name" value="Spectrin beta chain"/>
    <property type="match status" value="1"/>
</dbReference>
<dbReference type="InterPro" id="IPR001605">
    <property type="entry name" value="PH_dom-spectrin-type"/>
</dbReference>
<evidence type="ECO:0000256" key="7">
    <source>
        <dbReference type="ARBA" id="ARBA00023203"/>
    </source>
</evidence>
<dbReference type="FunFam" id="1.20.58.60:FF:000158">
    <property type="entry name" value="Spectrin beta chain"/>
    <property type="match status" value="1"/>
</dbReference>
<dbReference type="GO" id="GO:0051693">
    <property type="term" value="P:actin filament capping"/>
    <property type="evidence" value="ECO:0007669"/>
    <property type="project" value="UniProtKB-UniRule"/>
</dbReference>
<keyword evidence="5" id="KW-0677">Repeat</keyword>
<dbReference type="CDD" id="cd00176">
    <property type="entry name" value="SPEC"/>
    <property type="match status" value="9"/>
</dbReference>
<feature type="coiled-coil region" evidence="10">
    <location>
        <begin position="1336"/>
        <end position="1363"/>
    </location>
</feature>
<dbReference type="GO" id="GO:0005543">
    <property type="term" value="F:phospholipid binding"/>
    <property type="evidence" value="ECO:0007669"/>
    <property type="project" value="InterPro"/>
</dbReference>
<feature type="coiled-coil region" evidence="10">
    <location>
        <begin position="1011"/>
        <end position="1038"/>
    </location>
</feature>
<dbReference type="InterPro" id="IPR001715">
    <property type="entry name" value="CH_dom"/>
</dbReference>
<feature type="compositionally biased region" description="Basic and acidic residues" evidence="11">
    <location>
        <begin position="2002"/>
        <end position="2011"/>
    </location>
</feature>
<evidence type="ECO:0000259" key="12">
    <source>
        <dbReference type="PROSITE" id="PS50003"/>
    </source>
</evidence>
<dbReference type="InterPro" id="IPR036872">
    <property type="entry name" value="CH_dom_sf"/>
</dbReference>
<dbReference type="PROSITE" id="PS50021">
    <property type="entry name" value="CH"/>
    <property type="match status" value="2"/>
</dbReference>
<keyword evidence="4 9" id="KW-0963">Cytoplasm</keyword>
<keyword evidence="10" id="KW-0175">Coiled coil</keyword>
<dbReference type="SMART" id="SM00150">
    <property type="entry name" value="SPEC"/>
    <property type="match status" value="17"/>
</dbReference>
<dbReference type="SMART" id="SM00233">
    <property type="entry name" value="PH"/>
    <property type="match status" value="1"/>
</dbReference>
<dbReference type="InterPro" id="IPR018159">
    <property type="entry name" value="Spectrin/alpha-actinin"/>
</dbReference>
<evidence type="ECO:0000313" key="14">
    <source>
        <dbReference type="Ensembl" id="ENSAOWP00000016989.1"/>
    </source>
</evidence>
<dbReference type="FunFam" id="1.20.58.60:FF:000028">
    <property type="entry name" value="Spectrin beta chain"/>
    <property type="match status" value="1"/>
</dbReference>
<dbReference type="FunFam" id="1.20.58.60:FF:000018">
    <property type="entry name" value="Spectrin beta chain"/>
    <property type="match status" value="1"/>
</dbReference>
<comment type="similarity">
    <text evidence="2 9">Belongs to the spectrin family.</text>
</comment>
<feature type="domain" description="Calponin-homology (CH)" evidence="13">
    <location>
        <begin position="87"/>
        <end position="192"/>
    </location>
</feature>
<feature type="coiled-coil region" evidence="10">
    <location>
        <begin position="371"/>
        <end position="405"/>
    </location>
</feature>
<feature type="region of interest" description="Disordered" evidence="11">
    <location>
        <begin position="2223"/>
        <end position="2276"/>
    </location>
</feature>
<dbReference type="SUPFAM" id="SSF47576">
    <property type="entry name" value="Calponin-homology domain, CH-domain"/>
    <property type="match status" value="1"/>
</dbReference>
<dbReference type="FunFam" id="1.20.58.60:FF:000011">
    <property type="entry name" value="Spectrin beta chain"/>
    <property type="match status" value="1"/>
</dbReference>
<evidence type="ECO:0000256" key="2">
    <source>
        <dbReference type="ARBA" id="ARBA00006826"/>
    </source>
</evidence>
<feature type="coiled-coil region" evidence="10">
    <location>
        <begin position="1766"/>
        <end position="1793"/>
    </location>
</feature>
<dbReference type="Gene3D" id="1.10.418.10">
    <property type="entry name" value="Calponin-like domain"/>
    <property type="match status" value="2"/>
</dbReference>
<dbReference type="SUPFAM" id="SSF50729">
    <property type="entry name" value="PH domain-like"/>
    <property type="match status" value="1"/>
</dbReference>
<name>A0A8B9PXF5_APTOW</name>
<evidence type="ECO:0000256" key="5">
    <source>
        <dbReference type="ARBA" id="ARBA00022737"/>
    </source>
</evidence>
<keyword evidence="15" id="KW-1185">Reference proteome</keyword>
<evidence type="ECO:0000256" key="6">
    <source>
        <dbReference type="ARBA" id="ARBA00022990"/>
    </source>
</evidence>
<keyword evidence="7 9" id="KW-0009">Actin-binding</keyword>
<evidence type="ECO:0000313" key="15">
    <source>
        <dbReference type="Proteomes" id="UP000694424"/>
    </source>
</evidence>
<dbReference type="CDD" id="cd10571">
    <property type="entry name" value="PH_beta_spectrin"/>
    <property type="match status" value="1"/>
</dbReference>
<feature type="region of interest" description="Disordered" evidence="11">
    <location>
        <begin position="2002"/>
        <end position="2106"/>
    </location>
</feature>
<dbReference type="FunFam" id="1.20.58.60:FF:000083">
    <property type="entry name" value="Spectrin beta chain"/>
    <property type="match status" value="1"/>
</dbReference>
<feature type="coiled-coil region" evidence="10">
    <location>
        <begin position="905"/>
        <end position="946"/>
    </location>
</feature>
<dbReference type="InterPro" id="IPR002017">
    <property type="entry name" value="Spectrin_repeat"/>
</dbReference>
<dbReference type="FunFam" id="1.20.58.60:FF:000033">
    <property type="entry name" value="Spectrin beta chain"/>
    <property type="match status" value="1"/>
</dbReference>
<dbReference type="InterPro" id="IPR016343">
    <property type="entry name" value="Spectrin_bsu"/>
</dbReference>
<dbReference type="Proteomes" id="UP000694424">
    <property type="component" value="Unplaced"/>
</dbReference>
<dbReference type="InterPro" id="IPR041681">
    <property type="entry name" value="PH_9"/>
</dbReference>
<accession>A0A8B9PXF5</accession>
<dbReference type="GO" id="GO:0016020">
    <property type="term" value="C:membrane"/>
    <property type="evidence" value="ECO:0007669"/>
    <property type="project" value="UniProtKB-ARBA"/>
</dbReference>
<dbReference type="Pfam" id="PF15410">
    <property type="entry name" value="PH_9"/>
    <property type="match status" value="1"/>
</dbReference>
<evidence type="ECO:0000256" key="1">
    <source>
        <dbReference type="ARBA" id="ARBA00004245"/>
    </source>
</evidence>
<dbReference type="FunFam" id="1.20.58.60:FF:000153">
    <property type="entry name" value="Spectrin beta chain"/>
    <property type="match status" value="1"/>
</dbReference>
<dbReference type="PRINTS" id="PR00683">
    <property type="entry name" value="SPECTRINPH"/>
</dbReference>
<dbReference type="FunFam" id="1.20.58.60:FF:000019">
    <property type="entry name" value="Spectrin beta chain"/>
    <property type="match status" value="1"/>
</dbReference>
<dbReference type="PROSITE" id="PS00020">
    <property type="entry name" value="ACTININ_2"/>
    <property type="match status" value="1"/>
</dbReference>
<dbReference type="SMART" id="SM00033">
    <property type="entry name" value="CH"/>
    <property type="match status" value="2"/>
</dbReference>
<dbReference type="InterPro" id="IPR001589">
    <property type="entry name" value="Actinin_actin-bd_CS"/>
</dbReference>
<dbReference type="CDD" id="cd21248">
    <property type="entry name" value="CH_SPTB_like_rpt2"/>
    <property type="match status" value="1"/>
</dbReference>
<dbReference type="SUPFAM" id="SSF46966">
    <property type="entry name" value="Spectrin repeat"/>
    <property type="match status" value="13"/>
</dbReference>
<evidence type="ECO:0000256" key="8">
    <source>
        <dbReference type="ARBA" id="ARBA00023212"/>
    </source>
</evidence>
<evidence type="ECO:0000256" key="9">
    <source>
        <dbReference type="PIRNR" id="PIRNR002297"/>
    </source>
</evidence>
<feature type="compositionally biased region" description="Polar residues" evidence="11">
    <location>
        <begin position="2227"/>
        <end position="2253"/>
    </location>
</feature>
<keyword evidence="6" id="KW-0007">Acetylation</keyword>
<dbReference type="Gene3D" id="2.30.29.30">
    <property type="entry name" value="Pleckstrin-homology domain (PH domain)/Phosphotyrosine-binding domain (PTB)"/>
    <property type="match status" value="1"/>
</dbReference>
<dbReference type="FunFam" id="1.20.58.60:FF:000099">
    <property type="entry name" value="Spectrin beta chain"/>
    <property type="match status" value="1"/>
</dbReference>
<keyword evidence="8 9" id="KW-0206">Cytoskeleton</keyword>
<sequence length="2276" mass="264138">MLIKLLEVLSGERLPKPTKGRMRIHCLENVDKALQFLKEQRVHLENMGSHDIVDGNHRLTLGLIWTIILRFQIQDISVETEDNKEKKSAKDALLLWCQMKTAGYPNVNIHNFTTSWRDGMAFNALIHKHRPDLIDFDKLKKSNAHYNLQNAFNLAEQHLGLTKLLDPEDISVDHPDEKSIITYVVTYYHYFSKMKALAVEGKRIGKVLDNAIETEKMIEKYESLASDLLEWIEQTIIILNNRKFANSLVGVQQQLQAFNTYRTVEKPPKFTEKGNLEVLLFTIQSKMRANNQKVYMPREGKLISDINKAWERLEKAEHERELALRNELIRQEKLEQLARRFDRKAAMRETWLSENQRLVSQDNFGFDLPAVEAATKKHEAIETDIAAYEERVQAVVAVAKELETENYHDIKRITARKDNVIRLWEYLLELLRARRQRLEMNLGLQKIFQEMLYIMDWMDEMKVLLLSQDYGKHLLGVEDLLQKHALVEADIAIQAERVRGVNASAQKFATDGEGYKPCDPQVIRDRVAHMEFCYQELCQLAAERRARLEESRRLWKFFWEMAEEEGWIREKEQILSSDDYGKDLTSVVRLLSKHKAFEDEMSGRSGHFQQAIKEGEDMIVEEHFGSEKIRERIKDIREQWANLEQLSAIRKKRLEEASLLHQFQADADDIDAWMLDILKIVSSNDVGHDEYSTQSLVKKHKDVAEEIASYRPTIDSLHEQAKALPQEHAGSPEVQGRLSGIEERYKEVAELTRLRKQALQDTLALYKMFSEADACELWIDEKEKWLNNMQIPEKLEDLEVIQHRFESLEPEMNNQASRVAVVNQIARQLMHSGHPSEKEIKAQQDKLNTRWSQFRELVDRKKDALISALSIQNYHLECNETKSWIREKTKVIESTQDLGNDLAGVMALQRKLTGMERDLVAIEAKLSDLQKEAEKLESEHPDQAQAILSRLAEINDVWEEMKTTLKNREESLGEASKLQQFLRDLDDFQSWLSRTQTAIASEDMPNTLTEAEKLLTQHENIKNEINNYEEDYQKMRDMGEMVTQGQTDAQYMFLRQRLQALDTGWNELHKMWENRQNLLSQSHAYQLFLRDTKQAEAFLNNQEYVLAHTEMPTTLEGAEAAIKKQEDFMTTMDANEEKINAVVETGRRLVSDGNINSDKIQEKVDSIDDRHRKNREAASELLMRLKDNRDLQKFLQDCQELSLWINEKMLTAQDMSYDEARNLHSKWLKHQAFMAELASNKEWLEKIEKEGMQLIAEKPETEAVVKEKLTGLHQMWEELESTTQTKAQRLFDANKAELFTQSCADLDKWLNGLESQIQSDDYGKDLTSVNILLKKQQMLENQMDVRKKEIEELQSQARALSQEGKSTDEVDGKRLIVEKKFLELLEPLNERKANLLASKEIHQFNRDVEDEILWVGERMPIATSTDHGHNLQTVQLLIKKNQTLQKEIQGHQPRIDDIFERSQNIITDSSPNAEAIQQRLADLQQLWNLLIEETEKRHKRLEESHRAQQYYFDAAEAEAWMSEQELYMMSEEKAKDEQSAVSMLKKHQILEQAVEDYAETVHQLSKTSRTLVADNHPESERISMRQSKVDKLYAGLKDLAEERRGKLDERHRLFQLNREVDDLEQWIAEREVVAGSHELGQDYEHVTMLQERFREFARDTGNIGQERVDTVNHMADELINSGHSDAATIAEWKDGLNEAWADLLELIDTRTQILAASYELHKFYHDAKEILGRIQDKHKKLPEELGRDQNTVETLQRMHTTFEHDIQALGTQVRQLQEDAARLQAAYAGDKADDIQKRENEVLEAWKALLDACEGRRVRLVDTGDKFRFFSMVRDLMLWMEDVIRQIEAQEKPRDVSSVELLMNNHQGIKAEIDARNDSFTTCIELGKSLLARKHYASEEIKEKLLQLTEKRKEMIDKWEDRWEWLRLILEVHQFSRDASVAEAWLLGQEPYLSSREIGQSVDEVEKLIKRHEAFEKSAATWDERFAALERLTTLELLEVRRQQEEEERKRQPPTPEPSPKVAEDADSQQQWDGTKGEQVSQNGLPSDQESPRMAETVETNEMVNGAAEQRTSSKESSPVPSPTADRKAKTAIQAQTAATLPAKTQEIPSAQMEGFLHRKHEWETHSKKASSRSWHNVYCVINNQEMGFYKDSKAAASGIPYHNEIPVSLKEAVCEIAVDYKKKKHVFKLRLTDGNEYLFQAKDDEEMNTWIQAITSAISSDKIEVSPTTQSTPASSRAQTLPASVTITSESSPGKREKDKEKDKEKRFSLFGKKK</sequence>
<dbReference type="PROSITE" id="PS50003">
    <property type="entry name" value="PH_DOMAIN"/>
    <property type="match status" value="1"/>
</dbReference>
<evidence type="ECO:0000256" key="3">
    <source>
        <dbReference type="ARBA" id="ARBA00022467"/>
    </source>
</evidence>
<comment type="subcellular location">
    <subcellularLocation>
        <location evidence="1">Cytoplasm</location>
        <location evidence="1">Cytoskeleton</location>
    </subcellularLocation>
</comment>
<reference evidence="14" key="2">
    <citation type="submission" date="2025-09" db="UniProtKB">
        <authorList>
            <consortium name="Ensembl"/>
        </authorList>
    </citation>
    <scope>IDENTIFICATION</scope>
</reference>
<feature type="compositionally biased region" description="Low complexity" evidence="11">
    <location>
        <begin position="2091"/>
        <end position="2100"/>
    </location>
</feature>
<dbReference type="GO" id="GO:0003779">
    <property type="term" value="F:actin binding"/>
    <property type="evidence" value="ECO:0007669"/>
    <property type="project" value="UniProtKB-KW"/>
</dbReference>
<evidence type="ECO:0000256" key="11">
    <source>
        <dbReference type="SAM" id="MobiDB-lite"/>
    </source>
</evidence>
<dbReference type="FunFam" id="1.20.58.60:FF:000105">
    <property type="entry name" value="Spectrin beta chain"/>
    <property type="match status" value="1"/>
</dbReference>
<organism evidence="14 15">
    <name type="scientific">Apteryx owenii</name>
    <name type="common">Little spotted kiwi</name>
    <dbReference type="NCBI Taxonomy" id="8824"/>
    <lineage>
        <taxon>Eukaryota</taxon>
        <taxon>Metazoa</taxon>
        <taxon>Chordata</taxon>
        <taxon>Craniata</taxon>
        <taxon>Vertebrata</taxon>
        <taxon>Euteleostomi</taxon>
        <taxon>Archelosauria</taxon>
        <taxon>Archosauria</taxon>
        <taxon>Dinosauria</taxon>
        <taxon>Saurischia</taxon>
        <taxon>Theropoda</taxon>
        <taxon>Coelurosauria</taxon>
        <taxon>Aves</taxon>
        <taxon>Palaeognathae</taxon>
        <taxon>Apterygiformes</taxon>
        <taxon>Apterygidae</taxon>
        <taxon>Apteryx</taxon>
    </lineage>
</organism>
<dbReference type="PANTHER" id="PTHR11915">
    <property type="entry name" value="SPECTRIN/FILAMIN RELATED CYTOSKELETAL PROTEIN"/>
    <property type="match status" value="1"/>
</dbReference>
<protein>
    <recommendedName>
        <fullName evidence="9">Spectrin beta chain</fullName>
    </recommendedName>
</protein>
<feature type="compositionally biased region" description="Polar residues" evidence="11">
    <location>
        <begin position="2028"/>
        <end position="2049"/>
    </location>
</feature>
<dbReference type="FunFam" id="1.20.58.60:FF:000059">
    <property type="entry name" value="Spectrin beta chain"/>
    <property type="match status" value="1"/>
</dbReference>
<dbReference type="Pfam" id="PF00307">
    <property type="entry name" value="CH"/>
    <property type="match status" value="2"/>
</dbReference>
<reference evidence="14" key="1">
    <citation type="submission" date="2025-08" db="UniProtKB">
        <authorList>
            <consortium name="Ensembl"/>
        </authorList>
    </citation>
    <scope>IDENTIFICATION</scope>
</reference>
<dbReference type="InterPro" id="IPR011993">
    <property type="entry name" value="PH-like_dom_sf"/>
</dbReference>
<dbReference type="Pfam" id="PF00435">
    <property type="entry name" value="Spectrin"/>
    <property type="match status" value="17"/>
</dbReference>
<evidence type="ECO:0000256" key="10">
    <source>
        <dbReference type="SAM" id="Coils"/>
    </source>
</evidence>
<dbReference type="InterPro" id="IPR001849">
    <property type="entry name" value="PH_domain"/>
</dbReference>